<dbReference type="AlphaFoldDB" id="A0AAD6LRQ4"/>
<accession>A0AAD6LRQ4</accession>
<gene>
    <name evidence="2" type="ORF">NC653_032558</name>
</gene>
<feature type="compositionally biased region" description="Basic and acidic residues" evidence="1">
    <location>
        <begin position="8"/>
        <end position="27"/>
    </location>
</feature>
<keyword evidence="3" id="KW-1185">Reference proteome</keyword>
<evidence type="ECO:0000313" key="2">
    <source>
        <dbReference type="EMBL" id="KAJ6972026.1"/>
    </source>
</evidence>
<protein>
    <submittedName>
        <fullName evidence="2">Uncharacterized protein</fullName>
    </submittedName>
</protein>
<sequence>MAGCSGSLKKERIDNNRELSNEKEPWKQKKRRENILISTVACWKRREVPKEFHQAESGWGLPLFVALISELTRKTTCVLIYLCTNGSGLHIGPIFF</sequence>
<proteinExistence type="predicted"/>
<evidence type="ECO:0000313" key="3">
    <source>
        <dbReference type="Proteomes" id="UP001164929"/>
    </source>
</evidence>
<evidence type="ECO:0000256" key="1">
    <source>
        <dbReference type="SAM" id="MobiDB-lite"/>
    </source>
</evidence>
<dbReference type="EMBL" id="JAQIZT010000014">
    <property type="protein sequence ID" value="KAJ6972026.1"/>
    <property type="molecule type" value="Genomic_DNA"/>
</dbReference>
<name>A0AAD6LRQ4_9ROSI</name>
<feature type="region of interest" description="Disordered" evidence="1">
    <location>
        <begin position="1"/>
        <end position="29"/>
    </location>
</feature>
<dbReference type="Proteomes" id="UP001164929">
    <property type="component" value="Chromosome 14"/>
</dbReference>
<reference evidence="2" key="1">
    <citation type="journal article" date="2023" name="Mol. Ecol. Resour.">
        <title>Chromosome-level genome assembly of a triploid poplar Populus alba 'Berolinensis'.</title>
        <authorList>
            <person name="Chen S."/>
            <person name="Yu Y."/>
            <person name="Wang X."/>
            <person name="Wang S."/>
            <person name="Zhang T."/>
            <person name="Zhou Y."/>
            <person name="He R."/>
            <person name="Meng N."/>
            <person name="Wang Y."/>
            <person name="Liu W."/>
            <person name="Liu Z."/>
            <person name="Liu J."/>
            <person name="Guo Q."/>
            <person name="Huang H."/>
            <person name="Sederoff R.R."/>
            <person name="Wang G."/>
            <person name="Qu G."/>
            <person name="Chen S."/>
        </authorList>
    </citation>
    <scope>NUCLEOTIDE SEQUENCE</scope>
    <source>
        <strain evidence="2">SC-2020</strain>
    </source>
</reference>
<comment type="caution">
    <text evidence="2">The sequence shown here is derived from an EMBL/GenBank/DDBJ whole genome shotgun (WGS) entry which is preliminary data.</text>
</comment>
<organism evidence="2 3">
    <name type="scientific">Populus alba x Populus x berolinensis</name>
    <dbReference type="NCBI Taxonomy" id="444605"/>
    <lineage>
        <taxon>Eukaryota</taxon>
        <taxon>Viridiplantae</taxon>
        <taxon>Streptophyta</taxon>
        <taxon>Embryophyta</taxon>
        <taxon>Tracheophyta</taxon>
        <taxon>Spermatophyta</taxon>
        <taxon>Magnoliopsida</taxon>
        <taxon>eudicotyledons</taxon>
        <taxon>Gunneridae</taxon>
        <taxon>Pentapetalae</taxon>
        <taxon>rosids</taxon>
        <taxon>fabids</taxon>
        <taxon>Malpighiales</taxon>
        <taxon>Salicaceae</taxon>
        <taxon>Saliceae</taxon>
        <taxon>Populus</taxon>
    </lineage>
</organism>